<evidence type="ECO:0008006" key="4">
    <source>
        <dbReference type="Google" id="ProtNLM"/>
    </source>
</evidence>
<evidence type="ECO:0000256" key="1">
    <source>
        <dbReference type="SAM" id="MobiDB-lite"/>
    </source>
</evidence>
<dbReference type="EMBL" id="MU006231">
    <property type="protein sequence ID" value="KAF2823828.1"/>
    <property type="molecule type" value="Genomic_DNA"/>
</dbReference>
<gene>
    <name evidence="2" type="ORF">CC86DRAFT_265506</name>
</gene>
<dbReference type="Gene3D" id="1.10.510.10">
    <property type="entry name" value="Transferase(Phosphotransferase) domain 1"/>
    <property type="match status" value="1"/>
</dbReference>
<evidence type="ECO:0000313" key="3">
    <source>
        <dbReference type="Proteomes" id="UP000799424"/>
    </source>
</evidence>
<dbReference type="OrthoDB" id="3793287at2759"/>
<sequence>PAGHPAIPPGVPQNNVVVIITIHDAGAPNANRSIPHNKLSTTRSGVLRTRQAVNGVHIFLRRIGPDGGQHCFNFGRERTPNTKPNKVRDNLDVYLPGPASAIGIRQCALVPVWECNSWRLQSASEKIATVNGVPIQVHTARTTDHRNSLPQAVYLKQSEVNHVVINGIRIDIWLMKSVRQIYGEQDFTPSELNPRIQDLAHRLEPWAQQRWNLTEERVSAKTFRVIHRFTGEKDTAKVYQSTPHHQQLRDQEFAMFNKQEVDASVIRYLHSTEFTNIPAIITDSHEGFMTYASLRDELRRSHPGIRFEIATKMIRRLFHAVGFLHFNNILHRGVNNGSVLMKMVDGKVERVLLVDYSTARPFPSGEPLPVEKILDDSQAVMEIVEDCCDIWAFRNGPKTEAQGESLMQRRTTEKHEQYMMVKRVAADFFGRRGKSQNSEKGKKLLRLLSQAGNDWHSARSAQAENLRLREIATLSKSKINAKIQEWDGANPVITGIGQKPYMLLSLGHPYLDSLSNQLYTKRWDSTAHEVCTKFKDFGGDLEEPWQTFEVKKATHIPPVGAGYTGDSVMTWLASCCEIHPEWRTAVEMEVDHHVPPQAKVIDRTNIGNLYAALQDYGCLPATMVAMLDRLMSTDVLPNPVEETYHVWYHIPSRHFNLTHLHRLADPDRLQAVITEDKIHCDNFVEVRGDSKIEGCFASLSLLVSFCDVLGLELPQAPDLTVIPTFDPSDFSEVQPGRIILARPGMLGYASMIRSAEQMNWLNPKAPKLFETSNSFLPTNFGDMKVIPTLPYGRSHERPEHWSKYKTAEETEASLDVGKRKALSARAKGKGDPDIPVKESVIAKLLRDREMVRVGAQFPAKRIAVASSSPAASPTLPTAQLPFFSDSFMQRMEDQAQGRVKTPQPGPSGQQSALNNSNMAFMGDAFRDRNSALLTAPPNDPTNFNQSFTVADDTETLENDWKAVDALFKKLPDDEDECVNLTGFNL</sequence>
<proteinExistence type="predicted"/>
<reference evidence="2" key="1">
    <citation type="journal article" date="2020" name="Stud. Mycol.">
        <title>101 Dothideomycetes genomes: a test case for predicting lifestyles and emergence of pathogens.</title>
        <authorList>
            <person name="Haridas S."/>
            <person name="Albert R."/>
            <person name="Binder M."/>
            <person name="Bloem J."/>
            <person name="Labutti K."/>
            <person name="Salamov A."/>
            <person name="Andreopoulos B."/>
            <person name="Baker S."/>
            <person name="Barry K."/>
            <person name="Bills G."/>
            <person name="Bluhm B."/>
            <person name="Cannon C."/>
            <person name="Castanera R."/>
            <person name="Culley D."/>
            <person name="Daum C."/>
            <person name="Ezra D."/>
            <person name="Gonzalez J."/>
            <person name="Henrissat B."/>
            <person name="Kuo A."/>
            <person name="Liang C."/>
            <person name="Lipzen A."/>
            <person name="Lutzoni F."/>
            <person name="Magnuson J."/>
            <person name="Mondo S."/>
            <person name="Nolan M."/>
            <person name="Ohm R."/>
            <person name="Pangilinan J."/>
            <person name="Park H.-J."/>
            <person name="Ramirez L."/>
            <person name="Alfaro M."/>
            <person name="Sun H."/>
            <person name="Tritt A."/>
            <person name="Yoshinaga Y."/>
            <person name="Zwiers L.-H."/>
            <person name="Turgeon B."/>
            <person name="Goodwin S."/>
            <person name="Spatafora J."/>
            <person name="Crous P."/>
            <person name="Grigoriev I."/>
        </authorList>
    </citation>
    <scope>NUCLEOTIDE SEQUENCE</scope>
    <source>
        <strain evidence="2">CBS 113818</strain>
    </source>
</reference>
<dbReference type="AlphaFoldDB" id="A0A6A6ZSR8"/>
<protein>
    <recommendedName>
        <fullName evidence="4">Protein kinase domain-containing protein</fullName>
    </recommendedName>
</protein>
<dbReference type="Proteomes" id="UP000799424">
    <property type="component" value="Unassembled WGS sequence"/>
</dbReference>
<keyword evidence="3" id="KW-1185">Reference proteome</keyword>
<organism evidence="2 3">
    <name type="scientific">Ophiobolus disseminans</name>
    <dbReference type="NCBI Taxonomy" id="1469910"/>
    <lineage>
        <taxon>Eukaryota</taxon>
        <taxon>Fungi</taxon>
        <taxon>Dikarya</taxon>
        <taxon>Ascomycota</taxon>
        <taxon>Pezizomycotina</taxon>
        <taxon>Dothideomycetes</taxon>
        <taxon>Pleosporomycetidae</taxon>
        <taxon>Pleosporales</taxon>
        <taxon>Pleosporineae</taxon>
        <taxon>Phaeosphaeriaceae</taxon>
        <taxon>Ophiobolus</taxon>
    </lineage>
</organism>
<dbReference type="InterPro" id="IPR011009">
    <property type="entry name" value="Kinase-like_dom_sf"/>
</dbReference>
<dbReference type="SUPFAM" id="SSF56112">
    <property type="entry name" value="Protein kinase-like (PK-like)"/>
    <property type="match status" value="1"/>
</dbReference>
<feature type="non-terminal residue" evidence="2">
    <location>
        <position position="985"/>
    </location>
</feature>
<evidence type="ECO:0000313" key="2">
    <source>
        <dbReference type="EMBL" id="KAF2823828.1"/>
    </source>
</evidence>
<accession>A0A6A6ZSR8</accession>
<name>A0A6A6ZSR8_9PLEO</name>
<feature type="non-terminal residue" evidence="2">
    <location>
        <position position="1"/>
    </location>
</feature>
<dbReference type="Gene3D" id="3.30.200.20">
    <property type="entry name" value="Phosphorylase Kinase, domain 1"/>
    <property type="match status" value="1"/>
</dbReference>
<feature type="region of interest" description="Disordered" evidence="1">
    <location>
        <begin position="893"/>
        <end position="914"/>
    </location>
</feature>